<dbReference type="AlphaFoldDB" id="A0A803MLK7"/>
<evidence type="ECO:0000256" key="3">
    <source>
        <dbReference type="ARBA" id="ARBA00022737"/>
    </source>
</evidence>
<reference evidence="9" key="2">
    <citation type="submission" date="2021-03" db="UniProtKB">
        <authorList>
            <consortium name="EnsemblPlants"/>
        </authorList>
    </citation>
    <scope>IDENTIFICATION</scope>
</reference>
<evidence type="ECO:0000256" key="7">
    <source>
        <dbReference type="SAM" id="Phobius"/>
    </source>
</evidence>
<evidence type="ECO:0000313" key="9">
    <source>
        <dbReference type="EnsemblPlants" id="AUR62031819-RA:cds"/>
    </source>
</evidence>
<evidence type="ECO:0000313" key="10">
    <source>
        <dbReference type="Proteomes" id="UP000596660"/>
    </source>
</evidence>
<feature type="transmembrane region" description="Helical" evidence="7">
    <location>
        <begin position="103"/>
        <end position="126"/>
    </location>
</feature>
<keyword evidence="4 7" id="KW-1133">Transmembrane helix</keyword>
<dbReference type="Proteomes" id="UP000596660">
    <property type="component" value="Unplaced"/>
</dbReference>
<keyword evidence="5" id="KW-0040">ANK repeat</keyword>
<comment type="subcellular location">
    <subcellularLocation>
        <location evidence="1">Membrane</location>
        <topology evidence="1">Multi-pass membrane protein</topology>
    </subcellularLocation>
</comment>
<evidence type="ECO:0000256" key="6">
    <source>
        <dbReference type="ARBA" id="ARBA00023136"/>
    </source>
</evidence>
<dbReference type="Gramene" id="AUR62031819-RA">
    <property type="protein sequence ID" value="AUR62031819-RA:cds"/>
    <property type="gene ID" value="AUR62031819"/>
</dbReference>
<evidence type="ECO:0000259" key="8">
    <source>
        <dbReference type="Pfam" id="PF13962"/>
    </source>
</evidence>
<name>A0A803MLK7_CHEQI</name>
<dbReference type="EnsemblPlants" id="AUR62031819-RA">
    <property type="protein sequence ID" value="AUR62031819-RA:cds"/>
    <property type="gene ID" value="AUR62031819"/>
</dbReference>
<feature type="domain" description="PGG" evidence="8">
    <location>
        <begin position="59"/>
        <end position="160"/>
    </location>
</feature>
<keyword evidence="6 7" id="KW-0472">Membrane</keyword>
<accession>A0A803MLK7</accession>
<dbReference type="GO" id="GO:0005886">
    <property type="term" value="C:plasma membrane"/>
    <property type="evidence" value="ECO:0007669"/>
    <property type="project" value="TreeGrafter"/>
</dbReference>
<dbReference type="PANTHER" id="PTHR24186">
    <property type="entry name" value="PROTEIN PHOSPHATASE 1 REGULATORY SUBUNIT"/>
    <property type="match status" value="1"/>
</dbReference>
<evidence type="ECO:0000256" key="4">
    <source>
        <dbReference type="ARBA" id="ARBA00022989"/>
    </source>
</evidence>
<sequence length="232" mass="24733">MDILFKGVGGMIGCTLYSAGAVMTNTNNNLQSSWLPINNGGGGMRTNSLVKYLQDKQEAVMIAAAAFQAGGGIYQETINKYKQEVKKEHKAGTSVMAYSAPGLYTVFIVENTVGFIAALSVFLLLLTGLPQKYRFFKGLFMVSIWMAIVAIAASYVSSIITLAPPDEQVKIVAFSFAVLVIAVLLWILIILWYAGLGPRIVGIIQQRRALKNGPMTRAGSVLGGATGGTGSV</sequence>
<evidence type="ECO:0000256" key="2">
    <source>
        <dbReference type="ARBA" id="ARBA00022692"/>
    </source>
</evidence>
<keyword evidence="3" id="KW-0677">Repeat</keyword>
<keyword evidence="2 7" id="KW-0812">Transmembrane</keyword>
<dbReference type="InterPro" id="IPR026961">
    <property type="entry name" value="PGG_dom"/>
</dbReference>
<proteinExistence type="predicted"/>
<feature type="transmembrane region" description="Helical" evidence="7">
    <location>
        <begin position="138"/>
        <end position="160"/>
    </location>
</feature>
<evidence type="ECO:0000256" key="1">
    <source>
        <dbReference type="ARBA" id="ARBA00004141"/>
    </source>
</evidence>
<protein>
    <recommendedName>
        <fullName evidence="8">PGG domain-containing protein</fullName>
    </recommendedName>
</protein>
<dbReference type="PANTHER" id="PTHR24186:SF37">
    <property type="entry name" value="PGG DOMAIN-CONTAINING PROTEIN"/>
    <property type="match status" value="1"/>
</dbReference>
<evidence type="ECO:0000256" key="5">
    <source>
        <dbReference type="ARBA" id="ARBA00023043"/>
    </source>
</evidence>
<dbReference type="Pfam" id="PF13962">
    <property type="entry name" value="PGG"/>
    <property type="match status" value="1"/>
</dbReference>
<reference evidence="9" key="1">
    <citation type="journal article" date="2017" name="Nature">
        <title>The genome of Chenopodium quinoa.</title>
        <authorList>
            <person name="Jarvis D.E."/>
            <person name="Ho Y.S."/>
            <person name="Lightfoot D.J."/>
            <person name="Schmoeckel S.M."/>
            <person name="Li B."/>
            <person name="Borm T.J.A."/>
            <person name="Ohyanagi H."/>
            <person name="Mineta K."/>
            <person name="Michell C.T."/>
            <person name="Saber N."/>
            <person name="Kharbatia N.M."/>
            <person name="Rupper R.R."/>
            <person name="Sharp A.R."/>
            <person name="Dally N."/>
            <person name="Boughton B.A."/>
            <person name="Woo Y.H."/>
            <person name="Gao G."/>
            <person name="Schijlen E.G.W.M."/>
            <person name="Guo X."/>
            <person name="Momin A.A."/>
            <person name="Negrao S."/>
            <person name="Al-Babili S."/>
            <person name="Gehring C."/>
            <person name="Roessner U."/>
            <person name="Jung C."/>
            <person name="Murphy K."/>
            <person name="Arold S.T."/>
            <person name="Gojobori T."/>
            <person name="van der Linden C.G."/>
            <person name="van Loo E.N."/>
            <person name="Jellen E.N."/>
            <person name="Maughan P.J."/>
            <person name="Tester M."/>
        </authorList>
    </citation>
    <scope>NUCLEOTIDE SEQUENCE [LARGE SCALE GENOMIC DNA]</scope>
    <source>
        <strain evidence="9">cv. PI 614886</strain>
    </source>
</reference>
<feature type="transmembrane region" description="Helical" evidence="7">
    <location>
        <begin position="172"/>
        <end position="194"/>
    </location>
</feature>
<keyword evidence="10" id="KW-1185">Reference proteome</keyword>
<organism evidence="9 10">
    <name type="scientific">Chenopodium quinoa</name>
    <name type="common">Quinoa</name>
    <dbReference type="NCBI Taxonomy" id="63459"/>
    <lineage>
        <taxon>Eukaryota</taxon>
        <taxon>Viridiplantae</taxon>
        <taxon>Streptophyta</taxon>
        <taxon>Embryophyta</taxon>
        <taxon>Tracheophyta</taxon>
        <taxon>Spermatophyta</taxon>
        <taxon>Magnoliopsida</taxon>
        <taxon>eudicotyledons</taxon>
        <taxon>Gunneridae</taxon>
        <taxon>Pentapetalae</taxon>
        <taxon>Caryophyllales</taxon>
        <taxon>Chenopodiaceae</taxon>
        <taxon>Chenopodioideae</taxon>
        <taxon>Atripliceae</taxon>
        <taxon>Chenopodium</taxon>
    </lineage>
</organism>